<dbReference type="PhylomeDB" id="A0A0G4F7B6"/>
<dbReference type="InParanoid" id="A0A0G4F7B6"/>
<evidence type="ECO:0000256" key="1">
    <source>
        <dbReference type="SAM" id="Phobius"/>
    </source>
</evidence>
<accession>A0A0G4F7B6</accession>
<gene>
    <name evidence="3" type="ORF">Vbra_14657</name>
</gene>
<evidence type="ECO:0000313" key="4">
    <source>
        <dbReference type="Proteomes" id="UP000041254"/>
    </source>
</evidence>
<keyword evidence="1" id="KW-1133">Transmembrane helix</keyword>
<feature type="transmembrane region" description="Helical" evidence="1">
    <location>
        <begin position="77"/>
        <end position="101"/>
    </location>
</feature>
<evidence type="ECO:0000313" key="3">
    <source>
        <dbReference type="EMBL" id="CEM08607.1"/>
    </source>
</evidence>
<protein>
    <recommendedName>
        <fullName evidence="2">EF-hand domain-containing protein</fullName>
    </recommendedName>
</protein>
<dbReference type="EMBL" id="CDMY01000385">
    <property type="protein sequence ID" value="CEM08607.1"/>
    <property type="molecule type" value="Genomic_DNA"/>
</dbReference>
<dbReference type="PROSITE" id="PS50222">
    <property type="entry name" value="EF_HAND_2"/>
    <property type="match status" value="1"/>
</dbReference>
<feature type="domain" description="EF-hand" evidence="2">
    <location>
        <begin position="33"/>
        <end position="68"/>
    </location>
</feature>
<sequence length="282" mass="31038">MKADVSDSNSHSISTRHTREFSDAIASSGTEGRLQKDILKVLKDMDKDGDGKFEIDEVIEAAKQVVLSQKRYKRLGWCMCFMAIIWILTLGILFALMIATLKIMKDIRVVRNTGLLEAADGHISVRTHPNIVSANFLDVGSGKTRVRDFEDIKTLTHTLSNGNEAIFRVDWIQQVPGESITLHLAGGYSLMADKEGVALIDDKDEQVDFKARNNTDSRRLQAGGADRCIGEGDICCALAGGGTCLSGVRRQAGLYMGELERNLGSDNSMKDLVKGQFDHGMW</sequence>
<keyword evidence="1" id="KW-0472">Membrane</keyword>
<keyword evidence="1" id="KW-0812">Transmembrane</keyword>
<reference evidence="3 4" key="1">
    <citation type="submission" date="2014-11" db="EMBL/GenBank/DDBJ databases">
        <authorList>
            <person name="Zhu J."/>
            <person name="Qi W."/>
            <person name="Song R."/>
        </authorList>
    </citation>
    <scope>NUCLEOTIDE SEQUENCE [LARGE SCALE GENOMIC DNA]</scope>
</reference>
<dbReference type="VEuPathDB" id="CryptoDB:Vbra_14657"/>
<proteinExistence type="predicted"/>
<dbReference type="GO" id="GO:0005509">
    <property type="term" value="F:calcium ion binding"/>
    <property type="evidence" value="ECO:0007669"/>
    <property type="project" value="InterPro"/>
</dbReference>
<organism evidence="3 4">
    <name type="scientific">Vitrella brassicaformis (strain CCMP3155)</name>
    <dbReference type="NCBI Taxonomy" id="1169540"/>
    <lineage>
        <taxon>Eukaryota</taxon>
        <taxon>Sar</taxon>
        <taxon>Alveolata</taxon>
        <taxon>Colpodellida</taxon>
        <taxon>Vitrellaceae</taxon>
        <taxon>Vitrella</taxon>
    </lineage>
</organism>
<dbReference type="Proteomes" id="UP000041254">
    <property type="component" value="Unassembled WGS sequence"/>
</dbReference>
<name>A0A0G4F7B6_VITBC</name>
<evidence type="ECO:0000259" key="2">
    <source>
        <dbReference type="PROSITE" id="PS50222"/>
    </source>
</evidence>
<dbReference type="OrthoDB" id="528013at2759"/>
<dbReference type="InterPro" id="IPR002048">
    <property type="entry name" value="EF_hand_dom"/>
</dbReference>
<keyword evidence="4" id="KW-1185">Reference proteome</keyword>
<dbReference type="AlphaFoldDB" id="A0A0G4F7B6"/>